<proteinExistence type="predicted"/>
<keyword evidence="3" id="KW-1185">Reference proteome</keyword>
<organism evidence="2 3">
    <name type="scientific">Lactuca saligna</name>
    <name type="common">Willowleaf lettuce</name>
    <dbReference type="NCBI Taxonomy" id="75948"/>
    <lineage>
        <taxon>Eukaryota</taxon>
        <taxon>Viridiplantae</taxon>
        <taxon>Streptophyta</taxon>
        <taxon>Embryophyta</taxon>
        <taxon>Tracheophyta</taxon>
        <taxon>Spermatophyta</taxon>
        <taxon>Magnoliopsida</taxon>
        <taxon>eudicotyledons</taxon>
        <taxon>Gunneridae</taxon>
        <taxon>Pentapetalae</taxon>
        <taxon>asterids</taxon>
        <taxon>campanulids</taxon>
        <taxon>Asterales</taxon>
        <taxon>Asteraceae</taxon>
        <taxon>Cichorioideae</taxon>
        <taxon>Cichorieae</taxon>
        <taxon>Lactucinae</taxon>
        <taxon>Lactuca</taxon>
    </lineage>
</organism>
<sequence>MKFAFVVSIPETMFHYVLVASKILEEYKKFPYLGARTITHEMRLPIDEADKVKKAGKEDSPIPNEEVHNEDFRNEDEILHNKENISNPEITQPFNDSVPSPHPSPKTTSIPITITPWPLVSTQQQTSIPLSIPLFTDSIVPSTTSAPPFVSVNVSDTGANTLGMLSDILETRDSMLTITVRKHLLEKVWPIFAILDRLEGVLESDFILKQGGEGASKQFDPKIPRKEPKVAAKHVSPIQPIVKKESKSKEKLFSEEPIIDNEEEEEDLDEEELKRQKAHEAELDEYQRIIREAEEKERVEKVSQGTLQTNKLLFPEWTMKRI</sequence>
<feature type="compositionally biased region" description="Basic and acidic residues" evidence="1">
    <location>
        <begin position="51"/>
        <end position="83"/>
    </location>
</feature>
<evidence type="ECO:0000313" key="3">
    <source>
        <dbReference type="Proteomes" id="UP001177003"/>
    </source>
</evidence>
<feature type="region of interest" description="Disordered" evidence="1">
    <location>
        <begin position="254"/>
        <end position="278"/>
    </location>
</feature>
<accession>A0AA35UZI2</accession>
<feature type="compositionally biased region" description="Polar residues" evidence="1">
    <location>
        <begin position="84"/>
        <end position="95"/>
    </location>
</feature>
<feature type="compositionally biased region" description="Acidic residues" evidence="1">
    <location>
        <begin position="257"/>
        <end position="271"/>
    </location>
</feature>
<dbReference type="EMBL" id="OX465086">
    <property type="protein sequence ID" value="CAI9261830.1"/>
    <property type="molecule type" value="Genomic_DNA"/>
</dbReference>
<dbReference type="Proteomes" id="UP001177003">
    <property type="component" value="Chromosome 0"/>
</dbReference>
<dbReference type="AlphaFoldDB" id="A0AA35UZI2"/>
<feature type="region of interest" description="Disordered" evidence="1">
    <location>
        <begin position="51"/>
        <end position="107"/>
    </location>
</feature>
<reference evidence="2" key="1">
    <citation type="submission" date="2023-04" db="EMBL/GenBank/DDBJ databases">
        <authorList>
            <person name="Vijverberg K."/>
            <person name="Xiong W."/>
            <person name="Schranz E."/>
        </authorList>
    </citation>
    <scope>NUCLEOTIDE SEQUENCE</scope>
</reference>
<evidence type="ECO:0000256" key="1">
    <source>
        <dbReference type="SAM" id="MobiDB-lite"/>
    </source>
</evidence>
<protein>
    <submittedName>
        <fullName evidence="2">Uncharacterized protein</fullName>
    </submittedName>
</protein>
<evidence type="ECO:0000313" key="2">
    <source>
        <dbReference type="EMBL" id="CAI9261830.1"/>
    </source>
</evidence>
<gene>
    <name evidence="2" type="ORF">LSALG_LOCUS2605</name>
</gene>
<name>A0AA35UZI2_LACSI</name>